<reference evidence="1 2" key="1">
    <citation type="submission" date="2018-05" db="EMBL/GenBank/DDBJ databases">
        <title>Genome comparison of Eubacterium sp.</title>
        <authorList>
            <person name="Feng Y."/>
            <person name="Sanchez-Andrea I."/>
            <person name="Stams A.J.M."/>
            <person name="De Vos W.M."/>
        </authorList>
    </citation>
    <scope>NUCLEOTIDE SEQUENCE [LARGE SCALE GENOMIC DNA]</scope>
    <source>
        <strain evidence="1 2">YI</strain>
    </source>
</reference>
<evidence type="ECO:0000313" key="1">
    <source>
        <dbReference type="EMBL" id="QCT70822.1"/>
    </source>
</evidence>
<dbReference type="Proteomes" id="UP000218387">
    <property type="component" value="Chromosome"/>
</dbReference>
<dbReference type="AlphaFoldDB" id="A0A4P9C868"/>
<dbReference type="KEGG" id="emt:CPZ25_005595"/>
<evidence type="ECO:0000313" key="2">
    <source>
        <dbReference type="Proteomes" id="UP000218387"/>
    </source>
</evidence>
<dbReference type="EMBL" id="CP029487">
    <property type="protein sequence ID" value="QCT70822.1"/>
    <property type="molecule type" value="Genomic_DNA"/>
</dbReference>
<keyword evidence="2" id="KW-1185">Reference proteome</keyword>
<accession>A0A4P9C868</accession>
<organism evidence="1 2">
    <name type="scientific">Eubacterium maltosivorans</name>
    <dbReference type="NCBI Taxonomy" id="2041044"/>
    <lineage>
        <taxon>Bacteria</taxon>
        <taxon>Bacillati</taxon>
        <taxon>Bacillota</taxon>
        <taxon>Clostridia</taxon>
        <taxon>Eubacteriales</taxon>
        <taxon>Eubacteriaceae</taxon>
        <taxon>Eubacterium</taxon>
    </lineage>
</organism>
<protein>
    <submittedName>
        <fullName evidence="1">Uncharacterized protein</fullName>
    </submittedName>
</protein>
<sequence>MIGRDIQIDQTTAIAVENDNATETACFVLDRFTESDIDLSQMSGFIVYSNELGTRFEALNTALVGDKIQASWSVTRSLTTVNGRFLFGLTFLSAANYEDLPSAEKVWSTNIAKSNITGSLVGDDYAVPEEPIIMQMLAIASAVTAAGAEVQSDAQKAQQAEKKATEEAAKTEGLINSLVDMIDAINGESVTYVDSIDAINGEVI</sequence>
<proteinExistence type="predicted"/>
<name>A0A4P9C868_EUBML</name>
<gene>
    <name evidence="1" type="ORF">CPZ25_005595</name>
</gene>